<dbReference type="Pfam" id="PF26390">
    <property type="entry name" value="MamS_MamX"/>
    <property type="match status" value="1"/>
</dbReference>
<reference evidence="4 5" key="1">
    <citation type="submission" date="2019-02" db="EMBL/GenBank/DDBJ databases">
        <title>Deep-cultivation of Planctomycetes and their phenomic and genomic characterization uncovers novel biology.</title>
        <authorList>
            <person name="Wiegand S."/>
            <person name="Jogler M."/>
            <person name="Boedeker C."/>
            <person name="Pinto D."/>
            <person name="Vollmers J."/>
            <person name="Rivas-Marin E."/>
            <person name="Kohn T."/>
            <person name="Peeters S.H."/>
            <person name="Heuer A."/>
            <person name="Rast P."/>
            <person name="Oberbeckmann S."/>
            <person name="Bunk B."/>
            <person name="Jeske O."/>
            <person name="Meyerdierks A."/>
            <person name="Storesund J.E."/>
            <person name="Kallscheuer N."/>
            <person name="Luecker S."/>
            <person name="Lage O.M."/>
            <person name="Pohl T."/>
            <person name="Merkel B.J."/>
            <person name="Hornburger P."/>
            <person name="Mueller R.-W."/>
            <person name="Bruemmer F."/>
            <person name="Labrenz M."/>
            <person name="Spormann A.M."/>
            <person name="Op den Camp H."/>
            <person name="Overmann J."/>
            <person name="Amann R."/>
            <person name="Jetten M.S.M."/>
            <person name="Mascher T."/>
            <person name="Medema M.H."/>
            <person name="Devos D.P."/>
            <person name="Kaster A.-K."/>
            <person name="Ovreas L."/>
            <person name="Rohde M."/>
            <person name="Galperin M.Y."/>
            <person name="Jogler C."/>
        </authorList>
    </citation>
    <scope>NUCLEOTIDE SEQUENCE [LARGE SCALE GENOMIC DNA]</scope>
    <source>
        <strain evidence="4 5">HG66A1</strain>
    </source>
</reference>
<evidence type="ECO:0000256" key="2">
    <source>
        <dbReference type="SAM" id="SignalP"/>
    </source>
</evidence>
<feature type="compositionally biased region" description="Basic residues" evidence="1">
    <location>
        <begin position="56"/>
        <end position="69"/>
    </location>
</feature>
<protein>
    <recommendedName>
        <fullName evidence="3">Magnetosome protein MamS/MamX domain-containing protein</fullName>
    </recommendedName>
</protein>
<gene>
    <name evidence="4" type="ORF">HG66A1_50990</name>
</gene>
<feature type="compositionally biased region" description="Basic and acidic residues" evidence="1">
    <location>
        <begin position="319"/>
        <end position="328"/>
    </location>
</feature>
<evidence type="ECO:0000256" key="1">
    <source>
        <dbReference type="SAM" id="MobiDB-lite"/>
    </source>
</evidence>
<feature type="compositionally biased region" description="Basic and acidic residues" evidence="1">
    <location>
        <begin position="116"/>
        <end position="136"/>
    </location>
</feature>
<dbReference type="InterPro" id="IPR058837">
    <property type="entry name" value="MamS_MamX_dom"/>
</dbReference>
<proteinExistence type="predicted"/>
<feature type="region of interest" description="Disordered" evidence="1">
    <location>
        <begin position="116"/>
        <end position="143"/>
    </location>
</feature>
<dbReference type="RefSeq" id="WP_145190461.1">
    <property type="nucleotide sequence ID" value="NZ_CP036266.1"/>
</dbReference>
<feature type="domain" description="Magnetosome protein MamS/MamX" evidence="3">
    <location>
        <begin position="144"/>
        <end position="224"/>
    </location>
</feature>
<feature type="region of interest" description="Disordered" evidence="1">
    <location>
        <begin position="319"/>
        <end position="353"/>
    </location>
</feature>
<evidence type="ECO:0000313" key="5">
    <source>
        <dbReference type="Proteomes" id="UP000320421"/>
    </source>
</evidence>
<dbReference type="AlphaFoldDB" id="A0A517PV77"/>
<keyword evidence="5" id="KW-1185">Reference proteome</keyword>
<accession>A0A517PV77</accession>
<name>A0A517PV77_9PLAN</name>
<dbReference type="OrthoDB" id="281039at2"/>
<dbReference type="Proteomes" id="UP000320421">
    <property type="component" value="Chromosome"/>
</dbReference>
<feature type="chain" id="PRO_5022070601" description="Magnetosome protein MamS/MamX domain-containing protein" evidence="2">
    <location>
        <begin position="26"/>
        <end position="353"/>
    </location>
</feature>
<sequence precursor="true">MVLNKQMLLTSAFSLAVAMPLSVMADDNKSSSEKGQTGSSAQSRNDRDADYSEKKHDKHQAKHQGKNKQHSQDHTRNMSRYKLDMDGWVHVGVDYDRDGFYDAVETIFLYDLEKAQNESRKRSDDMKKQAQRDMQRRGNRRQVQLSGEIQQLQTKRIMSAEQKQVLAKIETKEGQTQRVFLGPQERVSQLNLDKGDDIQIKGVKGRVNNQSAIMAQFVSFNGQSIQNELPRQQKLRKFKGDIVSTRKTSFQGRDGKFVVAKLETPQEKMVQVNLGPADSFEDVDLSEGTSIKLLARRGTINGQEALIAQLIRVDGQSIDVREPTERSLRKTKQKSRSDSENTTAQNDQQPRIR</sequence>
<dbReference type="EMBL" id="CP036266">
    <property type="protein sequence ID" value="QDT23282.1"/>
    <property type="molecule type" value="Genomic_DNA"/>
</dbReference>
<feature type="region of interest" description="Disordered" evidence="1">
    <location>
        <begin position="25"/>
        <end position="75"/>
    </location>
</feature>
<evidence type="ECO:0000313" key="4">
    <source>
        <dbReference type="EMBL" id="QDT23282.1"/>
    </source>
</evidence>
<organism evidence="4 5">
    <name type="scientific">Gimesia chilikensis</name>
    <dbReference type="NCBI Taxonomy" id="2605989"/>
    <lineage>
        <taxon>Bacteria</taxon>
        <taxon>Pseudomonadati</taxon>
        <taxon>Planctomycetota</taxon>
        <taxon>Planctomycetia</taxon>
        <taxon>Planctomycetales</taxon>
        <taxon>Planctomycetaceae</taxon>
        <taxon>Gimesia</taxon>
    </lineage>
</organism>
<evidence type="ECO:0000259" key="3">
    <source>
        <dbReference type="Pfam" id="PF26390"/>
    </source>
</evidence>
<feature type="compositionally biased region" description="Polar residues" evidence="1">
    <location>
        <begin position="33"/>
        <end position="43"/>
    </location>
</feature>
<feature type="compositionally biased region" description="Basic and acidic residues" evidence="1">
    <location>
        <begin position="44"/>
        <end position="55"/>
    </location>
</feature>
<feature type="signal peptide" evidence="2">
    <location>
        <begin position="1"/>
        <end position="25"/>
    </location>
</feature>
<keyword evidence="2" id="KW-0732">Signal</keyword>
<feature type="compositionally biased region" description="Polar residues" evidence="1">
    <location>
        <begin position="340"/>
        <end position="353"/>
    </location>
</feature>